<dbReference type="GO" id="GO:0003904">
    <property type="term" value="F:deoxyribodipyrimidine photo-lyase activity"/>
    <property type="evidence" value="ECO:0007669"/>
    <property type="project" value="TreeGrafter"/>
</dbReference>
<feature type="binding site" evidence="4">
    <location>
        <position position="361"/>
    </location>
    <ligand>
        <name>FAD</name>
        <dbReference type="ChEBI" id="CHEBI:57692"/>
    </ligand>
</feature>
<feature type="region of interest" description="Disordered" evidence="6">
    <location>
        <begin position="283"/>
        <end position="316"/>
    </location>
</feature>
<dbReference type="Pfam" id="PF03441">
    <property type="entry name" value="FAD_binding_7"/>
    <property type="match status" value="1"/>
</dbReference>
<feature type="site" description="Electron transfer via tryptophanyl radical" evidence="5">
    <location>
        <position position="396"/>
    </location>
</feature>
<dbReference type="EMBL" id="LUGG01000014">
    <property type="protein sequence ID" value="OBZ70312.1"/>
    <property type="molecule type" value="Genomic_DNA"/>
</dbReference>
<dbReference type="GO" id="GO:0032922">
    <property type="term" value="P:circadian regulation of gene expression"/>
    <property type="evidence" value="ECO:0007669"/>
    <property type="project" value="TreeGrafter"/>
</dbReference>
<dbReference type="AlphaFoldDB" id="A0A1C7M093"/>
<feature type="compositionally biased region" description="Basic and acidic residues" evidence="6">
    <location>
        <begin position="298"/>
        <end position="316"/>
    </location>
</feature>
<dbReference type="Gene3D" id="1.25.40.80">
    <property type="match status" value="1"/>
</dbReference>
<dbReference type="InterPro" id="IPR036155">
    <property type="entry name" value="Crypto/Photolyase_N_sf"/>
</dbReference>
<organism evidence="8 9">
    <name type="scientific">Grifola frondosa</name>
    <name type="common">Maitake</name>
    <name type="synonym">Polyporus frondosus</name>
    <dbReference type="NCBI Taxonomy" id="5627"/>
    <lineage>
        <taxon>Eukaryota</taxon>
        <taxon>Fungi</taxon>
        <taxon>Dikarya</taxon>
        <taxon>Basidiomycota</taxon>
        <taxon>Agaricomycotina</taxon>
        <taxon>Agaricomycetes</taxon>
        <taxon>Polyporales</taxon>
        <taxon>Grifolaceae</taxon>
        <taxon>Grifola</taxon>
    </lineage>
</organism>
<reference evidence="8 9" key="1">
    <citation type="submission" date="2016-03" db="EMBL/GenBank/DDBJ databases">
        <title>Whole genome sequencing of Grifola frondosa 9006-11.</title>
        <authorList>
            <person name="Min B."/>
            <person name="Park H."/>
            <person name="Kim J.-G."/>
            <person name="Cho H."/>
            <person name="Oh Y.-L."/>
            <person name="Kong W.-S."/>
            <person name="Choi I.-G."/>
        </authorList>
    </citation>
    <scope>NUCLEOTIDE SEQUENCE [LARGE SCALE GENOMIC DNA]</scope>
    <source>
        <strain evidence="8 9">9006-11</strain>
    </source>
</reference>
<sequence length="540" mass="60771">MVKRARSVSISSSLCSRPLSSATSSPTKKIRNDIKFLPNKIATAEAAAKTDADPPLLKLLNAQKDILKSPAKGDCVVYWMRMEDLRVSDNRALAQASAKAHQEQIPLITLFVLSPQDYLAHDRGARRIDFTLRNLENIKASLARLHIPLYITSHSPRTSLPAYVHTLLKEWNSSHLFANIEYEVDELRRDIKVCELAHKDGKVASIFVHDKCVISPGEVRTKEGRGYTVYSPFLRAWLPQVEGFSLREDERAKMTICWPAGEDVAKQMLDRFLHTSARTSQLGATDPLADGAKAPSKSPDKESRVGKYKDARDRVDADTTSRLSPYLAAGVISARECIRATLELSRSGKVDASRETGVGRWVQEIAWRDFYMHVLALFPRVSMGRPFQEKFAVVRWETNAHLQAWKDGRTGVPIVDAAMRQAREMGWMHNRVRMVSAMFLAKDLMIDWRLGEKHFMEVLIDGDLASNNGGWQWSASTGVKADPTGDYIRRFVPELAKVRGADIHKPPPALADKLGYPRPLVKHEEARERAIRRYKNPGAE</sequence>
<feature type="domain" description="Photolyase/cryptochrome alpha/beta" evidence="7">
    <location>
        <begin position="75"/>
        <end position="213"/>
    </location>
</feature>
<dbReference type="Pfam" id="PF00875">
    <property type="entry name" value="DNA_photolyase"/>
    <property type="match status" value="1"/>
</dbReference>
<dbReference type="GO" id="GO:0043153">
    <property type="term" value="P:entrainment of circadian clock by photoperiod"/>
    <property type="evidence" value="ECO:0007669"/>
    <property type="project" value="TreeGrafter"/>
</dbReference>
<dbReference type="InterPro" id="IPR006050">
    <property type="entry name" value="DNA_photolyase_N"/>
</dbReference>
<dbReference type="PROSITE" id="PS51645">
    <property type="entry name" value="PHR_CRY_ALPHA_BETA"/>
    <property type="match status" value="1"/>
</dbReference>
<evidence type="ECO:0000256" key="4">
    <source>
        <dbReference type="PIRSR" id="PIRSR602081-1"/>
    </source>
</evidence>
<dbReference type="Gene3D" id="1.10.579.10">
    <property type="entry name" value="DNA Cyclobutane Dipyrimidine Photolyase, subunit A, domain 3"/>
    <property type="match status" value="1"/>
</dbReference>
<feature type="site" description="Electron transfer via tryptophanyl radical" evidence="5">
    <location>
        <position position="448"/>
    </location>
</feature>
<evidence type="ECO:0000256" key="2">
    <source>
        <dbReference type="ARBA" id="ARBA00022630"/>
    </source>
</evidence>
<name>A0A1C7M093_GRIFR</name>
<evidence type="ECO:0000256" key="1">
    <source>
        <dbReference type="ARBA" id="ARBA00005862"/>
    </source>
</evidence>
<keyword evidence="9" id="KW-1185">Reference proteome</keyword>
<dbReference type="PANTHER" id="PTHR11455:SF18">
    <property type="entry name" value="SI:CH1073-390K14.1"/>
    <property type="match status" value="1"/>
</dbReference>
<dbReference type="PANTHER" id="PTHR11455">
    <property type="entry name" value="CRYPTOCHROME"/>
    <property type="match status" value="1"/>
</dbReference>
<comment type="caution">
    <text evidence="8">The sequence shown here is derived from an EMBL/GenBank/DDBJ whole genome shotgun (WGS) entry which is preliminary data.</text>
</comment>
<dbReference type="InterPro" id="IPR005101">
    <property type="entry name" value="Cryptochr/Photolyase_FAD-bd"/>
</dbReference>
<dbReference type="PRINTS" id="PR00147">
    <property type="entry name" value="DNAPHOTLYASE"/>
</dbReference>
<dbReference type="InterPro" id="IPR002081">
    <property type="entry name" value="Cryptochrome/DNA_photolyase_1"/>
</dbReference>
<dbReference type="SUPFAM" id="SSF52425">
    <property type="entry name" value="Cryptochrome/photolyase, N-terminal domain"/>
    <property type="match status" value="1"/>
</dbReference>
<dbReference type="SUPFAM" id="SSF48173">
    <property type="entry name" value="Cryptochrome/photolyase FAD-binding domain"/>
    <property type="match status" value="1"/>
</dbReference>
<comment type="cofactor">
    <cofactor evidence="4">
        <name>FAD</name>
        <dbReference type="ChEBI" id="CHEBI:57692"/>
    </cofactor>
    <text evidence="4">Binds 1 FAD per subunit.</text>
</comment>
<dbReference type="OrthoDB" id="435881at2759"/>
<dbReference type="GO" id="GO:0005634">
    <property type="term" value="C:nucleus"/>
    <property type="evidence" value="ECO:0007669"/>
    <property type="project" value="TreeGrafter"/>
</dbReference>
<protein>
    <submittedName>
        <fullName evidence="8">Deoxyribodipyrimidine photo-lyase</fullName>
    </submittedName>
</protein>
<feature type="binding site" evidence="4">
    <location>
        <begin position="461"/>
        <end position="463"/>
    </location>
    <ligand>
        <name>FAD</name>
        <dbReference type="ChEBI" id="CHEBI:57692"/>
    </ligand>
</feature>
<dbReference type="OMA" id="YTVFTPY"/>
<dbReference type="STRING" id="5627.A0A1C7M093"/>
<keyword evidence="8" id="KW-0456">Lyase</keyword>
<dbReference type="InterPro" id="IPR014729">
    <property type="entry name" value="Rossmann-like_a/b/a_fold"/>
</dbReference>
<keyword evidence="3 4" id="KW-0274">FAD</keyword>
<feature type="binding site" evidence="4">
    <location>
        <begin position="364"/>
        <end position="371"/>
    </location>
    <ligand>
        <name>FAD</name>
        <dbReference type="ChEBI" id="CHEBI:57692"/>
    </ligand>
</feature>
<evidence type="ECO:0000256" key="6">
    <source>
        <dbReference type="SAM" id="MobiDB-lite"/>
    </source>
</evidence>
<dbReference type="Proteomes" id="UP000092993">
    <property type="component" value="Unassembled WGS sequence"/>
</dbReference>
<dbReference type="Gene3D" id="3.40.50.620">
    <property type="entry name" value="HUPs"/>
    <property type="match status" value="1"/>
</dbReference>
<dbReference type="GO" id="GO:0005737">
    <property type="term" value="C:cytoplasm"/>
    <property type="evidence" value="ECO:0007669"/>
    <property type="project" value="TreeGrafter"/>
</dbReference>
<evidence type="ECO:0000256" key="5">
    <source>
        <dbReference type="PIRSR" id="PIRSR602081-2"/>
    </source>
</evidence>
<keyword evidence="2 4" id="KW-0285">Flavoprotein</keyword>
<evidence type="ECO:0000259" key="7">
    <source>
        <dbReference type="PROSITE" id="PS51645"/>
    </source>
</evidence>
<accession>A0A1C7M093</accession>
<proteinExistence type="inferred from homology"/>
<gene>
    <name evidence="8" type="primary">phr</name>
    <name evidence="8" type="ORF">A0H81_09944</name>
</gene>
<evidence type="ECO:0000313" key="8">
    <source>
        <dbReference type="EMBL" id="OBZ70312.1"/>
    </source>
</evidence>
<evidence type="ECO:0000313" key="9">
    <source>
        <dbReference type="Proteomes" id="UP000092993"/>
    </source>
</evidence>
<evidence type="ECO:0000256" key="3">
    <source>
        <dbReference type="ARBA" id="ARBA00022827"/>
    </source>
</evidence>
<feature type="site" description="Electron transfer via tryptophanyl radical" evidence="5">
    <location>
        <position position="471"/>
    </location>
</feature>
<dbReference type="GO" id="GO:0003677">
    <property type="term" value="F:DNA binding"/>
    <property type="evidence" value="ECO:0007669"/>
    <property type="project" value="TreeGrafter"/>
</dbReference>
<feature type="binding site" evidence="4">
    <location>
        <position position="308"/>
    </location>
    <ligand>
        <name>FAD</name>
        <dbReference type="ChEBI" id="CHEBI:57692"/>
    </ligand>
</feature>
<dbReference type="GO" id="GO:0071949">
    <property type="term" value="F:FAD binding"/>
    <property type="evidence" value="ECO:0007669"/>
    <property type="project" value="TreeGrafter"/>
</dbReference>
<dbReference type="InterPro" id="IPR036134">
    <property type="entry name" value="Crypto/Photolyase_FAD-like_sf"/>
</dbReference>
<feature type="binding site" evidence="4">
    <location>
        <begin position="320"/>
        <end position="324"/>
    </location>
    <ligand>
        <name>FAD</name>
        <dbReference type="ChEBI" id="CHEBI:57692"/>
    </ligand>
</feature>
<comment type="similarity">
    <text evidence="1">Belongs to the DNA photolyase class-1 family.</text>
</comment>